<protein>
    <recommendedName>
        <fullName evidence="3">Reverse transcriptase zinc-binding domain-containing protein</fullName>
    </recommendedName>
</protein>
<reference evidence="1 2" key="1">
    <citation type="journal article" date="2018" name="PLoS Genet.">
        <title>Population sequencing reveals clonal diversity and ancestral inbreeding in the grapevine cultivar Chardonnay.</title>
        <authorList>
            <person name="Roach M.J."/>
            <person name="Johnson D.L."/>
            <person name="Bohlmann J."/>
            <person name="van Vuuren H.J."/>
            <person name="Jones S.J."/>
            <person name="Pretorius I.S."/>
            <person name="Schmidt S.A."/>
            <person name="Borneman A.R."/>
        </authorList>
    </citation>
    <scope>NUCLEOTIDE SEQUENCE [LARGE SCALE GENOMIC DNA]</scope>
    <source>
        <strain evidence="2">cv. Chardonnay</strain>
        <tissue evidence="1">Leaf</tissue>
    </source>
</reference>
<evidence type="ECO:0000313" key="1">
    <source>
        <dbReference type="EMBL" id="RVX03682.1"/>
    </source>
</evidence>
<sequence length="141" mass="16456">MISRHLSGKTKTDKLEAFSKLKVGSISGNQCRTKWEAWVDEVWFASSDGDCWAPHFARRLNDWEMDIAERFLLRLQRWRVSRDEEDKLVWLGAKNGKFSVKRLVERVELGRQLDFPSNVIWNSWVPPKVASSLGRPHGIKF</sequence>
<proteinExistence type="predicted"/>
<organism evidence="1 2">
    <name type="scientific">Vitis vinifera</name>
    <name type="common">Grape</name>
    <dbReference type="NCBI Taxonomy" id="29760"/>
    <lineage>
        <taxon>Eukaryota</taxon>
        <taxon>Viridiplantae</taxon>
        <taxon>Streptophyta</taxon>
        <taxon>Embryophyta</taxon>
        <taxon>Tracheophyta</taxon>
        <taxon>Spermatophyta</taxon>
        <taxon>Magnoliopsida</taxon>
        <taxon>eudicotyledons</taxon>
        <taxon>Gunneridae</taxon>
        <taxon>Pentapetalae</taxon>
        <taxon>rosids</taxon>
        <taxon>Vitales</taxon>
        <taxon>Vitaceae</taxon>
        <taxon>Viteae</taxon>
        <taxon>Vitis</taxon>
    </lineage>
</organism>
<gene>
    <name evidence="1" type="ORF">CK203_023033</name>
</gene>
<name>A0A438J404_VITVI</name>
<dbReference type="AlphaFoldDB" id="A0A438J404"/>
<dbReference type="EMBL" id="QGNW01000064">
    <property type="protein sequence ID" value="RVX03682.1"/>
    <property type="molecule type" value="Genomic_DNA"/>
</dbReference>
<comment type="caution">
    <text evidence="1">The sequence shown here is derived from an EMBL/GenBank/DDBJ whole genome shotgun (WGS) entry which is preliminary data.</text>
</comment>
<evidence type="ECO:0008006" key="3">
    <source>
        <dbReference type="Google" id="ProtNLM"/>
    </source>
</evidence>
<accession>A0A438J404</accession>
<dbReference type="Proteomes" id="UP000288805">
    <property type="component" value="Unassembled WGS sequence"/>
</dbReference>
<evidence type="ECO:0000313" key="2">
    <source>
        <dbReference type="Proteomes" id="UP000288805"/>
    </source>
</evidence>